<feature type="non-terminal residue" evidence="7">
    <location>
        <position position="1"/>
    </location>
</feature>
<dbReference type="PROSITE" id="PS50262">
    <property type="entry name" value="G_PROTEIN_RECEP_F1_2"/>
    <property type="match status" value="1"/>
</dbReference>
<feature type="transmembrane region" description="Helical" evidence="5">
    <location>
        <begin position="147"/>
        <end position="168"/>
    </location>
</feature>
<feature type="transmembrane region" description="Helical" evidence="5">
    <location>
        <begin position="41"/>
        <end position="61"/>
    </location>
</feature>
<dbReference type="Gene3D" id="1.20.1070.10">
    <property type="entry name" value="Rhodopsin 7-helix transmembrane proteins"/>
    <property type="match status" value="1"/>
</dbReference>
<dbReference type="GO" id="GO:0016020">
    <property type="term" value="C:membrane"/>
    <property type="evidence" value="ECO:0007669"/>
    <property type="project" value="UniProtKB-SubCell"/>
</dbReference>
<keyword evidence="8" id="KW-1185">Reference proteome</keyword>
<dbReference type="Proteomes" id="UP000562322">
    <property type="component" value="Unassembled WGS sequence"/>
</dbReference>
<gene>
    <name evidence="7" type="primary">Rho_0</name>
    <name evidence="7" type="ORF">ALELAT_R14971</name>
</gene>
<protein>
    <submittedName>
        <fullName evidence="7">OPSD protein</fullName>
    </submittedName>
</protein>
<dbReference type="AlphaFoldDB" id="A0A7L0WCX1"/>
<organism evidence="7 8">
    <name type="scientific">Alectura lathami</name>
    <name type="common">Australian brush turkey</name>
    <dbReference type="NCBI Taxonomy" id="81907"/>
    <lineage>
        <taxon>Eukaryota</taxon>
        <taxon>Metazoa</taxon>
        <taxon>Chordata</taxon>
        <taxon>Craniata</taxon>
        <taxon>Vertebrata</taxon>
        <taxon>Euteleostomi</taxon>
        <taxon>Archelosauria</taxon>
        <taxon>Archosauria</taxon>
        <taxon>Dinosauria</taxon>
        <taxon>Saurischia</taxon>
        <taxon>Theropoda</taxon>
        <taxon>Coelurosauria</taxon>
        <taxon>Aves</taxon>
        <taxon>Neognathae</taxon>
        <taxon>Galloanserae</taxon>
        <taxon>Galliformes</taxon>
        <taxon>Megapodiidae</taxon>
        <taxon>Alectura</taxon>
    </lineage>
</organism>
<feature type="transmembrane region" description="Helical" evidence="5">
    <location>
        <begin position="236"/>
        <end position="257"/>
    </location>
</feature>
<evidence type="ECO:0000313" key="7">
    <source>
        <dbReference type="EMBL" id="NXL89239.1"/>
    </source>
</evidence>
<keyword evidence="2 5" id="KW-0812">Transmembrane</keyword>
<evidence type="ECO:0000256" key="4">
    <source>
        <dbReference type="ARBA" id="ARBA00023136"/>
    </source>
</evidence>
<dbReference type="PANTHER" id="PTHR37680:SF1">
    <property type="entry name" value="C130050O18RIK PROTEIN"/>
    <property type="match status" value="1"/>
</dbReference>
<keyword evidence="4 5" id="KW-0472">Membrane</keyword>
<evidence type="ECO:0000256" key="1">
    <source>
        <dbReference type="ARBA" id="ARBA00004370"/>
    </source>
</evidence>
<comment type="subcellular location">
    <subcellularLocation>
        <location evidence="1">Membrane</location>
    </subcellularLocation>
</comment>
<dbReference type="InterPro" id="IPR017452">
    <property type="entry name" value="GPCR_Rhodpsn_7TM"/>
</dbReference>
<dbReference type="PANTHER" id="PTHR37680">
    <property type="entry name" value="C130050O18RIK PROTEIN"/>
    <property type="match status" value="1"/>
</dbReference>
<reference evidence="7 8" key="1">
    <citation type="submission" date="2019-09" db="EMBL/GenBank/DDBJ databases">
        <title>Bird 10,000 Genomes (B10K) Project - Family phase.</title>
        <authorList>
            <person name="Zhang G."/>
        </authorList>
    </citation>
    <scope>NUCLEOTIDE SEQUENCE [LARGE SCALE GENOMIC DNA]</scope>
    <source>
        <strain evidence="7">B10K-DU-001-39</strain>
        <tissue evidence="7">Muscle</tissue>
    </source>
</reference>
<name>A0A7L0WCX1_ALELA</name>
<keyword evidence="3 5" id="KW-1133">Transmembrane helix</keyword>
<feature type="transmembrane region" description="Helical" evidence="5">
    <location>
        <begin position="277"/>
        <end position="300"/>
    </location>
</feature>
<dbReference type="EMBL" id="VXAV01005935">
    <property type="protein sequence ID" value="NXL89239.1"/>
    <property type="molecule type" value="Genomic_DNA"/>
</dbReference>
<sequence length="339" mass="38033">MTPHNKTWMSYPSKNLTSISPEEIEAFIASQNIISRVMHCYIAFFVPAGLVAGLCILIIFMKNYLQNRVMERLDLLLLHFTVSNIIMIFLSFTVITRPDYVKATHLACNVLSFFFNFSYFSSQYVLSSMLLILLLERFPPRAALSKAARSPILCVGFVLVCAFCLSLLEAVLVGTDNYHLETDCQLDPLFARPQYEIIKLTFGFGIPLSLQILSFTVLLAKQAPAEAPALQQHIRAYTAVLVISITTFLCHLFYNVMILFRTTLKLQKSVGTPKNELVMNIAEIVLFSESCASLVVILCVHRPCRDGILKAIQNCRRANTASNHLEIPVTPTTPESPSQ</sequence>
<evidence type="ECO:0000313" key="8">
    <source>
        <dbReference type="Proteomes" id="UP000562322"/>
    </source>
</evidence>
<dbReference type="OrthoDB" id="9943240at2759"/>
<comment type="caution">
    <text evidence="7">The sequence shown here is derived from an EMBL/GenBank/DDBJ whole genome shotgun (WGS) entry which is preliminary data.</text>
</comment>
<proteinExistence type="predicted"/>
<evidence type="ECO:0000259" key="6">
    <source>
        <dbReference type="PROSITE" id="PS50262"/>
    </source>
</evidence>
<dbReference type="SUPFAM" id="SSF81321">
    <property type="entry name" value="Family A G protein-coupled receptor-like"/>
    <property type="match status" value="1"/>
</dbReference>
<evidence type="ECO:0000256" key="3">
    <source>
        <dbReference type="ARBA" id="ARBA00022989"/>
    </source>
</evidence>
<feature type="non-terminal residue" evidence="7">
    <location>
        <position position="339"/>
    </location>
</feature>
<evidence type="ECO:0000256" key="5">
    <source>
        <dbReference type="SAM" id="Phobius"/>
    </source>
</evidence>
<feature type="transmembrane region" description="Helical" evidence="5">
    <location>
        <begin position="113"/>
        <end position="135"/>
    </location>
</feature>
<accession>A0A7L0WCX1</accession>
<evidence type="ECO:0000256" key="2">
    <source>
        <dbReference type="ARBA" id="ARBA00022692"/>
    </source>
</evidence>
<feature type="transmembrane region" description="Helical" evidence="5">
    <location>
        <begin position="73"/>
        <end position="93"/>
    </location>
</feature>
<feature type="domain" description="G-protein coupled receptors family 1 profile" evidence="6">
    <location>
        <begin position="52"/>
        <end position="297"/>
    </location>
</feature>
<feature type="transmembrane region" description="Helical" evidence="5">
    <location>
        <begin position="197"/>
        <end position="220"/>
    </location>
</feature>